<comment type="caution">
    <text evidence="2">The sequence shown here is derived from an EMBL/GenBank/DDBJ whole genome shotgun (WGS) entry which is preliminary data.</text>
</comment>
<evidence type="ECO:0000256" key="1">
    <source>
        <dbReference type="SAM" id="SignalP"/>
    </source>
</evidence>
<dbReference type="Proteomes" id="UP001301769">
    <property type="component" value="Unassembled WGS sequence"/>
</dbReference>
<feature type="chain" id="PRO_5042906751" evidence="1">
    <location>
        <begin position="23"/>
        <end position="235"/>
    </location>
</feature>
<dbReference type="AlphaFoldDB" id="A0AAN6YD56"/>
<reference evidence="2" key="2">
    <citation type="submission" date="2023-05" db="EMBL/GenBank/DDBJ databases">
        <authorList>
            <consortium name="Lawrence Berkeley National Laboratory"/>
            <person name="Steindorff A."/>
            <person name="Hensen N."/>
            <person name="Bonometti L."/>
            <person name="Westerberg I."/>
            <person name="Brannstrom I.O."/>
            <person name="Guillou S."/>
            <person name="Cros-Aarteil S."/>
            <person name="Calhoun S."/>
            <person name="Haridas S."/>
            <person name="Kuo A."/>
            <person name="Mondo S."/>
            <person name="Pangilinan J."/>
            <person name="Riley R."/>
            <person name="Labutti K."/>
            <person name="Andreopoulos B."/>
            <person name="Lipzen A."/>
            <person name="Chen C."/>
            <person name="Yanf M."/>
            <person name="Daum C."/>
            <person name="Ng V."/>
            <person name="Clum A."/>
            <person name="Ohm R."/>
            <person name="Martin F."/>
            <person name="Silar P."/>
            <person name="Natvig D."/>
            <person name="Lalanne C."/>
            <person name="Gautier V."/>
            <person name="Ament-Velasquez S.L."/>
            <person name="Kruys A."/>
            <person name="Hutchinson M.I."/>
            <person name="Powell A.J."/>
            <person name="Barry K."/>
            <person name="Miller A.N."/>
            <person name="Grigoriev I.V."/>
            <person name="Debuchy R."/>
            <person name="Gladieux P."/>
            <person name="Thoren M.H."/>
            <person name="Johannesson H."/>
        </authorList>
    </citation>
    <scope>NUCLEOTIDE SEQUENCE</scope>
    <source>
        <strain evidence="2">PSN293</strain>
    </source>
</reference>
<sequence>MHFTHLSAGFMAALSLAIPAAAAPQAGTNETVAVVPCDPIDKYTTSWFLGNVCKRPPAATCLFYTRGLSRAARIFSKSNGADMTTIWEMWATSLYNNRIVTSNPLRCIMQDKPLRRQYFAAMSESMAIMCDVFATVMDPNPASPREDGIWGQTEFPTLKQSGNEGCVNSVAGTNPDGTEVHTIWTRPGIGCASAKKKMVRRDALTVLQARQDSCGIENDDVAAQFDEGGEFEVDW</sequence>
<organism evidence="2 3">
    <name type="scientific">Rhypophila decipiens</name>
    <dbReference type="NCBI Taxonomy" id="261697"/>
    <lineage>
        <taxon>Eukaryota</taxon>
        <taxon>Fungi</taxon>
        <taxon>Dikarya</taxon>
        <taxon>Ascomycota</taxon>
        <taxon>Pezizomycotina</taxon>
        <taxon>Sordariomycetes</taxon>
        <taxon>Sordariomycetidae</taxon>
        <taxon>Sordariales</taxon>
        <taxon>Naviculisporaceae</taxon>
        <taxon>Rhypophila</taxon>
    </lineage>
</organism>
<feature type="signal peptide" evidence="1">
    <location>
        <begin position="1"/>
        <end position="22"/>
    </location>
</feature>
<proteinExistence type="predicted"/>
<accession>A0AAN6YD56</accession>
<keyword evidence="1" id="KW-0732">Signal</keyword>
<evidence type="ECO:0000313" key="2">
    <source>
        <dbReference type="EMBL" id="KAK4216416.1"/>
    </source>
</evidence>
<name>A0AAN6YD56_9PEZI</name>
<dbReference type="EMBL" id="MU858068">
    <property type="protein sequence ID" value="KAK4216416.1"/>
    <property type="molecule type" value="Genomic_DNA"/>
</dbReference>
<reference evidence="2" key="1">
    <citation type="journal article" date="2023" name="Mol. Phylogenet. Evol.">
        <title>Genome-scale phylogeny and comparative genomics of the fungal order Sordariales.</title>
        <authorList>
            <person name="Hensen N."/>
            <person name="Bonometti L."/>
            <person name="Westerberg I."/>
            <person name="Brannstrom I.O."/>
            <person name="Guillou S."/>
            <person name="Cros-Aarteil S."/>
            <person name="Calhoun S."/>
            <person name="Haridas S."/>
            <person name="Kuo A."/>
            <person name="Mondo S."/>
            <person name="Pangilinan J."/>
            <person name="Riley R."/>
            <person name="LaButti K."/>
            <person name="Andreopoulos B."/>
            <person name="Lipzen A."/>
            <person name="Chen C."/>
            <person name="Yan M."/>
            <person name="Daum C."/>
            <person name="Ng V."/>
            <person name="Clum A."/>
            <person name="Steindorff A."/>
            <person name="Ohm R.A."/>
            <person name="Martin F."/>
            <person name="Silar P."/>
            <person name="Natvig D.O."/>
            <person name="Lalanne C."/>
            <person name="Gautier V."/>
            <person name="Ament-Velasquez S.L."/>
            <person name="Kruys A."/>
            <person name="Hutchinson M.I."/>
            <person name="Powell A.J."/>
            <person name="Barry K."/>
            <person name="Miller A.N."/>
            <person name="Grigoriev I.V."/>
            <person name="Debuchy R."/>
            <person name="Gladieux P."/>
            <person name="Hiltunen Thoren M."/>
            <person name="Johannesson H."/>
        </authorList>
    </citation>
    <scope>NUCLEOTIDE SEQUENCE</scope>
    <source>
        <strain evidence="2">PSN293</strain>
    </source>
</reference>
<protein>
    <submittedName>
        <fullName evidence="2">Uncharacterized protein</fullName>
    </submittedName>
</protein>
<evidence type="ECO:0000313" key="3">
    <source>
        <dbReference type="Proteomes" id="UP001301769"/>
    </source>
</evidence>
<gene>
    <name evidence="2" type="ORF">QBC37DRAFT_416719</name>
</gene>
<keyword evidence="3" id="KW-1185">Reference proteome</keyword>